<sequence>MLQPGVALLAPGGKQMVIEGRSGAARVKITESDAGQFYKPCVDITFNSVAKIYPNTTLAVILTGMGADGREGCRTLKQGGSTVWSQDEASCVVYGMPMAVAEARITDRVVTLDQFGSELAGVV</sequence>
<evidence type="ECO:0000256" key="1">
    <source>
        <dbReference type="ARBA" id="ARBA00022801"/>
    </source>
</evidence>
<comment type="catalytic activity">
    <reaction evidence="3">
        <text>[protein]-L-glutamate 5-O-methyl ester + H2O = L-glutamyl-[protein] + methanol + H(+)</text>
        <dbReference type="Rhea" id="RHEA:23236"/>
        <dbReference type="Rhea" id="RHEA-COMP:10208"/>
        <dbReference type="Rhea" id="RHEA-COMP:10311"/>
        <dbReference type="ChEBI" id="CHEBI:15377"/>
        <dbReference type="ChEBI" id="CHEBI:15378"/>
        <dbReference type="ChEBI" id="CHEBI:17790"/>
        <dbReference type="ChEBI" id="CHEBI:29973"/>
        <dbReference type="ChEBI" id="CHEBI:82795"/>
        <dbReference type="EC" id="3.1.1.61"/>
    </reaction>
</comment>
<proteinExistence type="predicted"/>
<dbReference type="SUPFAM" id="SSF52738">
    <property type="entry name" value="Methylesterase CheB, C-terminal domain"/>
    <property type="match status" value="1"/>
</dbReference>
<dbReference type="GO" id="GO:0000156">
    <property type="term" value="F:phosphorelay response regulator activity"/>
    <property type="evidence" value="ECO:0007669"/>
    <property type="project" value="InterPro"/>
</dbReference>
<reference evidence="6 7" key="1">
    <citation type="submission" date="2020-05" db="EMBL/GenBank/DDBJ databases">
        <title>Horizontal transmission and recombination maintain forever young bacterial symbiont genomes.</title>
        <authorList>
            <person name="Russell S.L."/>
            <person name="Pepper-Tunick E."/>
            <person name="Svedberg J."/>
            <person name="Byrne A."/>
            <person name="Ruelas Castillo J."/>
            <person name="Vollmers C."/>
            <person name="Beinart R.A."/>
            <person name="Corbett-Detig R."/>
        </authorList>
    </citation>
    <scope>NUCLEOTIDE SEQUENCE [LARGE SCALE GENOMIC DNA]</scope>
    <source>
        <strain evidence="6">Santa_Monica_outfall</strain>
    </source>
</reference>
<organism evidence="6 7">
    <name type="scientific">Candidatus Reidiella endopervernicosa</name>
    <dbReference type="NCBI Taxonomy" id="2738883"/>
    <lineage>
        <taxon>Bacteria</taxon>
        <taxon>Pseudomonadati</taxon>
        <taxon>Pseudomonadota</taxon>
        <taxon>Gammaproteobacteria</taxon>
        <taxon>Candidatus Reidiella</taxon>
    </lineage>
</organism>
<dbReference type="EMBL" id="CP054491">
    <property type="protein sequence ID" value="QKQ28283.1"/>
    <property type="molecule type" value="Genomic_DNA"/>
</dbReference>
<evidence type="ECO:0000256" key="4">
    <source>
        <dbReference type="PROSITE-ProRule" id="PRU00050"/>
    </source>
</evidence>
<evidence type="ECO:0000313" key="6">
    <source>
        <dbReference type="EMBL" id="QKQ28283.1"/>
    </source>
</evidence>
<dbReference type="GO" id="GO:0008984">
    <property type="term" value="F:protein-glutamate methylesterase activity"/>
    <property type="evidence" value="ECO:0007669"/>
    <property type="project" value="UniProtKB-EC"/>
</dbReference>
<evidence type="ECO:0000259" key="5">
    <source>
        <dbReference type="PROSITE" id="PS50122"/>
    </source>
</evidence>
<dbReference type="PANTHER" id="PTHR42872">
    <property type="entry name" value="PROTEIN-GLUTAMATE METHYLESTERASE/PROTEIN-GLUTAMINE GLUTAMINASE"/>
    <property type="match status" value="1"/>
</dbReference>
<comment type="caution">
    <text evidence="4">Lacks conserved residue(s) required for the propagation of feature annotation.</text>
</comment>
<accession>A0A6N0I167</accession>
<dbReference type="GO" id="GO:0006935">
    <property type="term" value="P:chemotaxis"/>
    <property type="evidence" value="ECO:0007669"/>
    <property type="project" value="InterPro"/>
</dbReference>
<dbReference type="CDD" id="cd16432">
    <property type="entry name" value="CheB_Rec"/>
    <property type="match status" value="1"/>
</dbReference>
<evidence type="ECO:0000256" key="3">
    <source>
        <dbReference type="ARBA" id="ARBA00048267"/>
    </source>
</evidence>
<keyword evidence="7" id="KW-1185">Reference proteome</keyword>
<dbReference type="GO" id="GO:0005737">
    <property type="term" value="C:cytoplasm"/>
    <property type="evidence" value="ECO:0007669"/>
    <property type="project" value="InterPro"/>
</dbReference>
<dbReference type="EC" id="3.1.1.61" evidence="2"/>
<feature type="domain" description="CheB-type methylesterase" evidence="5">
    <location>
        <begin position="1"/>
        <end position="123"/>
    </location>
</feature>
<protein>
    <recommendedName>
        <fullName evidence="2">protein-glutamate methylesterase</fullName>
        <ecNumber evidence="2">3.1.1.61</ecNumber>
    </recommendedName>
</protein>
<dbReference type="InterPro" id="IPR000673">
    <property type="entry name" value="Sig_transdc_resp-reg_Me-estase"/>
</dbReference>
<dbReference type="PROSITE" id="PS50122">
    <property type="entry name" value="CHEB"/>
    <property type="match status" value="1"/>
</dbReference>
<dbReference type="Proteomes" id="UP000509658">
    <property type="component" value="Chromosome"/>
</dbReference>
<name>A0A6N0I167_9GAMM</name>
<keyword evidence="1" id="KW-0378">Hydrolase</keyword>
<dbReference type="InterPro" id="IPR035909">
    <property type="entry name" value="CheB_C"/>
</dbReference>
<evidence type="ECO:0000313" key="7">
    <source>
        <dbReference type="Proteomes" id="UP000509658"/>
    </source>
</evidence>
<gene>
    <name evidence="6" type="ORF">HUE57_14130</name>
</gene>
<dbReference type="PANTHER" id="PTHR42872:SF3">
    <property type="entry name" value="PROTEIN-GLUTAMATE METHYLESTERASE_PROTEIN-GLUTAMINE GLUTAMINASE 1"/>
    <property type="match status" value="1"/>
</dbReference>
<evidence type="ECO:0000256" key="2">
    <source>
        <dbReference type="ARBA" id="ARBA00039140"/>
    </source>
</evidence>
<dbReference type="Pfam" id="PF01339">
    <property type="entry name" value="CheB_methylest"/>
    <property type="match status" value="1"/>
</dbReference>
<dbReference type="Gene3D" id="3.40.50.180">
    <property type="entry name" value="Methylesterase CheB, C-terminal domain"/>
    <property type="match status" value="1"/>
</dbReference>
<dbReference type="AlphaFoldDB" id="A0A6N0I167"/>
<dbReference type="KEGG" id="rev:HUE57_14130"/>